<feature type="non-terminal residue" evidence="2">
    <location>
        <position position="1"/>
    </location>
</feature>
<gene>
    <name evidence="2" type="ORF">PHYBLDRAFT_120085</name>
</gene>
<evidence type="ECO:0000256" key="1">
    <source>
        <dbReference type="SAM" id="Phobius"/>
    </source>
</evidence>
<evidence type="ECO:0000313" key="3">
    <source>
        <dbReference type="Proteomes" id="UP000077315"/>
    </source>
</evidence>
<sequence length="57" mass="6789">NATKPTERQHLEVAHDVHWSELYNLWYFDIIHCAIINPIHNLFLGTSKRMLERMVAD</sequence>
<dbReference type="InParanoid" id="A0A167J9H6"/>
<keyword evidence="3" id="KW-1185">Reference proteome</keyword>
<organism evidence="2 3">
    <name type="scientific">Phycomyces blakesleeanus (strain ATCC 8743b / DSM 1359 / FGSC 10004 / NBRC 33097 / NRRL 1555)</name>
    <dbReference type="NCBI Taxonomy" id="763407"/>
    <lineage>
        <taxon>Eukaryota</taxon>
        <taxon>Fungi</taxon>
        <taxon>Fungi incertae sedis</taxon>
        <taxon>Mucoromycota</taxon>
        <taxon>Mucoromycotina</taxon>
        <taxon>Mucoromycetes</taxon>
        <taxon>Mucorales</taxon>
        <taxon>Phycomycetaceae</taxon>
        <taxon>Phycomyces</taxon>
    </lineage>
</organism>
<protein>
    <submittedName>
        <fullName evidence="2">Uncharacterized protein</fullName>
    </submittedName>
</protein>
<dbReference type="RefSeq" id="XP_018283588.1">
    <property type="nucleotide sequence ID" value="XM_018428725.1"/>
</dbReference>
<accession>A0A167J9H6</accession>
<keyword evidence="1" id="KW-0472">Membrane</keyword>
<dbReference type="OrthoDB" id="2439011at2759"/>
<feature type="transmembrane region" description="Helical" evidence="1">
    <location>
        <begin position="25"/>
        <end position="44"/>
    </location>
</feature>
<dbReference type="AlphaFoldDB" id="A0A167J9H6"/>
<proteinExistence type="predicted"/>
<dbReference type="VEuPathDB" id="FungiDB:PHYBLDRAFT_120085"/>
<name>A0A167J9H6_PHYB8</name>
<dbReference type="Proteomes" id="UP000077315">
    <property type="component" value="Unassembled WGS sequence"/>
</dbReference>
<reference evidence="3" key="1">
    <citation type="submission" date="2015-06" db="EMBL/GenBank/DDBJ databases">
        <title>Expansion of signal transduction pathways in fungi by whole-genome duplication.</title>
        <authorList>
            <consortium name="DOE Joint Genome Institute"/>
            <person name="Corrochano L.M."/>
            <person name="Kuo A."/>
            <person name="Marcet-Houben M."/>
            <person name="Polaino S."/>
            <person name="Salamov A."/>
            <person name="Villalobos J.M."/>
            <person name="Alvarez M.I."/>
            <person name="Avalos J."/>
            <person name="Benito E.P."/>
            <person name="Benoit I."/>
            <person name="Burger G."/>
            <person name="Camino L.P."/>
            <person name="Canovas D."/>
            <person name="Cerda-Olmedo E."/>
            <person name="Cheng J.-F."/>
            <person name="Dominguez A."/>
            <person name="Elias M."/>
            <person name="Eslava A.P."/>
            <person name="Glaser F."/>
            <person name="Grimwood J."/>
            <person name="Gutierrez G."/>
            <person name="Heitman J."/>
            <person name="Henrissat B."/>
            <person name="Iturriaga E.A."/>
            <person name="Lang B.F."/>
            <person name="Lavin J.L."/>
            <person name="Lee S."/>
            <person name="Li W."/>
            <person name="Lindquist E."/>
            <person name="Lopez-Garcia S."/>
            <person name="Luque E.M."/>
            <person name="Marcos A.T."/>
            <person name="Martin J."/>
            <person name="McCluskey K."/>
            <person name="Medina H.R."/>
            <person name="Miralles-Duran A."/>
            <person name="Miyazaki A."/>
            <person name="Munoz-Torres E."/>
            <person name="Oguiza J.A."/>
            <person name="Ohm R."/>
            <person name="Olmedo M."/>
            <person name="Orejas M."/>
            <person name="Ortiz-Castellanos L."/>
            <person name="Pisabarro A.G."/>
            <person name="Rodriguez-Romero J."/>
            <person name="Ruiz-Herrera J."/>
            <person name="Ruiz-Vazquez R."/>
            <person name="Sanz C."/>
            <person name="Schackwitz W."/>
            <person name="Schmutz J."/>
            <person name="Shahriari M."/>
            <person name="Shelest E."/>
            <person name="Silva-Franco F."/>
            <person name="Soanes D."/>
            <person name="Syed K."/>
            <person name="Tagua V.G."/>
            <person name="Talbot N.J."/>
            <person name="Thon M."/>
            <person name="De vries R.P."/>
            <person name="Wiebenga A."/>
            <person name="Yadav J.S."/>
            <person name="Braun E.L."/>
            <person name="Baker S."/>
            <person name="Garre V."/>
            <person name="Horwitz B."/>
            <person name="Torres-Martinez S."/>
            <person name="Idnurm A."/>
            <person name="Herrera-Estrella A."/>
            <person name="Gabaldon T."/>
            <person name="Grigoriev I.V."/>
        </authorList>
    </citation>
    <scope>NUCLEOTIDE SEQUENCE [LARGE SCALE GENOMIC DNA]</scope>
    <source>
        <strain evidence="3">NRRL 1555(-)</strain>
    </source>
</reference>
<keyword evidence="1" id="KW-0812">Transmembrane</keyword>
<evidence type="ECO:0000313" key="2">
    <source>
        <dbReference type="EMBL" id="OAD65548.1"/>
    </source>
</evidence>
<dbReference type="GeneID" id="28989631"/>
<keyword evidence="1" id="KW-1133">Transmembrane helix</keyword>
<dbReference type="EMBL" id="KV441010">
    <property type="protein sequence ID" value="OAD65548.1"/>
    <property type="molecule type" value="Genomic_DNA"/>
</dbReference>